<name>A0ABD2BMQ3_VESSQ</name>
<protein>
    <submittedName>
        <fullName evidence="1">Uncharacterized protein</fullName>
    </submittedName>
</protein>
<dbReference type="EMBL" id="JAUDFV010000074">
    <property type="protein sequence ID" value="KAL2733885.1"/>
    <property type="molecule type" value="Genomic_DNA"/>
</dbReference>
<sequence length="345" mass="39321">MMYARASELSRAWKVLWICSSRVRYQAYICDRTFMVRSYGSNLAATSESVPKVAVNLPPGAQEHRHERGKRGIKHRRRTSFALPLYLCITIDGDVPAPSYMRRSCEMPATPTFGLDELRADQEAPSEVATTREDSHLEGDHKRLPMVGIKLQLRGVQLRIARIVFLKKSHLVTGFQALEEKLVCKEPITSTRFSNEDGRELSSRFREYFIRDGIGGEEETGDANERERVLWKIILGSSFSGKRVFKKGNPSWHRRKDFPYERSTATYGGYREASRDNDVVSLQCIPMLVAFWCSERVETSRYGTHETLAAGYGQSVLRAGELDHFPMVSDWTEGESIVVAWVKEV</sequence>
<gene>
    <name evidence="1" type="ORF">V1478_003583</name>
</gene>
<evidence type="ECO:0000313" key="2">
    <source>
        <dbReference type="Proteomes" id="UP001607302"/>
    </source>
</evidence>
<dbReference type="Proteomes" id="UP001607302">
    <property type="component" value="Unassembled WGS sequence"/>
</dbReference>
<accession>A0ABD2BMQ3</accession>
<reference evidence="1 2" key="1">
    <citation type="journal article" date="2024" name="Ann. Entomol. Soc. Am.">
        <title>Genomic analyses of the southern and eastern yellowjacket wasps (Hymenoptera: Vespidae) reveal evolutionary signatures of social life.</title>
        <authorList>
            <person name="Catto M.A."/>
            <person name="Caine P.B."/>
            <person name="Orr S.E."/>
            <person name="Hunt B.G."/>
            <person name="Goodisman M.A.D."/>
        </authorList>
    </citation>
    <scope>NUCLEOTIDE SEQUENCE [LARGE SCALE GENOMIC DNA]</scope>
    <source>
        <strain evidence="1">233</strain>
        <tissue evidence="1">Head and thorax</tissue>
    </source>
</reference>
<evidence type="ECO:0000313" key="1">
    <source>
        <dbReference type="EMBL" id="KAL2733885.1"/>
    </source>
</evidence>
<keyword evidence="2" id="KW-1185">Reference proteome</keyword>
<proteinExistence type="predicted"/>
<organism evidence="1 2">
    <name type="scientific">Vespula squamosa</name>
    <name type="common">Southern yellow jacket</name>
    <name type="synonym">Wasp</name>
    <dbReference type="NCBI Taxonomy" id="30214"/>
    <lineage>
        <taxon>Eukaryota</taxon>
        <taxon>Metazoa</taxon>
        <taxon>Ecdysozoa</taxon>
        <taxon>Arthropoda</taxon>
        <taxon>Hexapoda</taxon>
        <taxon>Insecta</taxon>
        <taxon>Pterygota</taxon>
        <taxon>Neoptera</taxon>
        <taxon>Endopterygota</taxon>
        <taxon>Hymenoptera</taxon>
        <taxon>Apocrita</taxon>
        <taxon>Aculeata</taxon>
        <taxon>Vespoidea</taxon>
        <taxon>Vespidae</taxon>
        <taxon>Vespinae</taxon>
        <taxon>Vespula</taxon>
    </lineage>
</organism>
<dbReference type="AlphaFoldDB" id="A0ABD2BMQ3"/>
<comment type="caution">
    <text evidence="1">The sequence shown here is derived from an EMBL/GenBank/DDBJ whole genome shotgun (WGS) entry which is preliminary data.</text>
</comment>